<keyword evidence="3" id="KW-1185">Reference proteome</keyword>
<protein>
    <submittedName>
        <fullName evidence="2">Uncharacterized protein</fullName>
    </submittedName>
</protein>
<gene>
    <name evidence="2" type="ORF">AVEN_82763_1</name>
</gene>
<reference evidence="2 3" key="1">
    <citation type="journal article" date="2019" name="Sci. Rep.">
        <title>Orb-weaving spider Araneus ventricosus genome elucidates the spidroin gene catalogue.</title>
        <authorList>
            <person name="Kono N."/>
            <person name="Nakamura H."/>
            <person name="Ohtoshi R."/>
            <person name="Moran D.A.P."/>
            <person name="Shinohara A."/>
            <person name="Yoshida Y."/>
            <person name="Fujiwara M."/>
            <person name="Mori M."/>
            <person name="Tomita M."/>
            <person name="Arakawa K."/>
        </authorList>
    </citation>
    <scope>NUCLEOTIDE SEQUENCE [LARGE SCALE GENOMIC DNA]</scope>
</reference>
<evidence type="ECO:0000256" key="1">
    <source>
        <dbReference type="SAM" id="MobiDB-lite"/>
    </source>
</evidence>
<evidence type="ECO:0000313" key="3">
    <source>
        <dbReference type="Proteomes" id="UP000499080"/>
    </source>
</evidence>
<dbReference type="AlphaFoldDB" id="A0A4Y2EA58"/>
<feature type="compositionally biased region" description="Acidic residues" evidence="1">
    <location>
        <begin position="23"/>
        <end position="40"/>
    </location>
</feature>
<organism evidence="2 3">
    <name type="scientific">Araneus ventricosus</name>
    <name type="common">Orbweaver spider</name>
    <name type="synonym">Epeira ventricosa</name>
    <dbReference type="NCBI Taxonomy" id="182803"/>
    <lineage>
        <taxon>Eukaryota</taxon>
        <taxon>Metazoa</taxon>
        <taxon>Ecdysozoa</taxon>
        <taxon>Arthropoda</taxon>
        <taxon>Chelicerata</taxon>
        <taxon>Arachnida</taxon>
        <taxon>Araneae</taxon>
        <taxon>Araneomorphae</taxon>
        <taxon>Entelegynae</taxon>
        <taxon>Araneoidea</taxon>
        <taxon>Araneidae</taxon>
        <taxon>Araneus</taxon>
    </lineage>
</organism>
<feature type="region of interest" description="Disordered" evidence="1">
    <location>
        <begin position="23"/>
        <end position="66"/>
    </location>
</feature>
<sequence length="167" mass="19219">MTISTSYEKEMERLRKLFAEVETDDDSDFDNEDNGSEDILAENFSNHESFREYDTESEEDGDSGNEEVYLRPIFEATRGLLWDCLRNFERHMSWHPLHPKVFAAPIKNIFSDGLSACMEDVWRIGLRAWDSLVPKTKSRELTIRPPLPCKSAGSSTILSNSLPQQKI</sequence>
<accession>A0A4Y2EA58</accession>
<evidence type="ECO:0000313" key="2">
    <source>
        <dbReference type="EMBL" id="GBM25647.1"/>
    </source>
</evidence>
<comment type="caution">
    <text evidence="2">The sequence shown here is derived from an EMBL/GenBank/DDBJ whole genome shotgun (WGS) entry which is preliminary data.</text>
</comment>
<name>A0A4Y2EA58_ARAVE</name>
<dbReference type="Proteomes" id="UP000499080">
    <property type="component" value="Unassembled WGS sequence"/>
</dbReference>
<feature type="compositionally biased region" description="Acidic residues" evidence="1">
    <location>
        <begin position="55"/>
        <end position="65"/>
    </location>
</feature>
<proteinExistence type="predicted"/>
<dbReference type="EMBL" id="BGPR01000542">
    <property type="protein sequence ID" value="GBM25647.1"/>
    <property type="molecule type" value="Genomic_DNA"/>
</dbReference>